<sequence length="564" mass="63047">MQRLQALACLGVAAHAATAAAATSAPRGVGPEFAKYYENKDTFTCISHPSIIVPISKVNDNSCDCPDGSDEPGTSACAFLDVLSPPQPLPGSVSGTTNTQNALPGFWCENKGHIGSYVPFIYVNDGVCDYELCCDGSEEFSGAGGVKCPNKCAEIGKEWRRVDQERRDNLERANKRRRTMVKEAKELRRRVEAKIESLSSEIRDLETREQDLKNRLQEAERQERGRIVHSEGVGKLGVLTNLAKGRVAELRDVLGKVVAERSEYKTKAEELESILAAFKEEHNPNFNDEGVKKAVRAWEDYSAKKAGEVTNPVAEEDINSVLAEDSEDSGINWSEFEDEETTDTDILYSIEAYLPGPMRDYLHDRINSLRIWLIENGMLADNASEKSEGRLVKAAREQHQSAERDLQAKHSERAEQEKDLAQDYGRDDIFRHLKDKCVSTDSGEYTYELCWLAQTSQKSKKGGGNSNMGKFERIDYDDADEEERLDGKGLGRGRRMVLKYENGAGCWNGPNRRTDVWLACAENEELWRVSEMEKCVYRMEVGTPAACEEAPDAESQQAGRKDEL</sequence>
<feature type="region of interest" description="Disordered" evidence="6">
    <location>
        <begin position="394"/>
        <end position="420"/>
    </location>
</feature>
<dbReference type="GO" id="GO:0006491">
    <property type="term" value="P:N-glycan processing"/>
    <property type="evidence" value="ECO:0007669"/>
    <property type="project" value="TreeGrafter"/>
</dbReference>
<dbReference type="Pfam" id="PF12999">
    <property type="entry name" value="PRKCSH-like"/>
    <property type="match status" value="2"/>
</dbReference>
<feature type="coiled-coil region" evidence="5">
    <location>
        <begin position="167"/>
        <end position="222"/>
    </location>
</feature>
<reference evidence="10" key="1">
    <citation type="submission" date="2016-02" db="EMBL/GenBank/DDBJ databases">
        <title>Draft genome sequence of Microdochium bolleyi, a fungal endophyte of beachgrass.</title>
        <authorList>
            <consortium name="DOE Joint Genome Institute"/>
            <person name="David A.S."/>
            <person name="May G."/>
            <person name="Haridas S."/>
            <person name="Lim J."/>
            <person name="Wang M."/>
            <person name="Labutti K."/>
            <person name="Lipzen A."/>
            <person name="Barry K."/>
            <person name="Grigoriev I.V."/>
        </authorList>
    </citation>
    <scope>NUCLEOTIDE SEQUENCE [LARGE SCALE GENOMIC DNA]</scope>
    <source>
        <strain evidence="10">J235TASD1</strain>
    </source>
</reference>
<name>A0A136IYA8_9PEZI</name>
<dbReference type="InParanoid" id="A0A136IYA8"/>
<dbReference type="GO" id="GO:0017177">
    <property type="term" value="C:glucosidase II complex"/>
    <property type="evidence" value="ECO:0007669"/>
    <property type="project" value="TreeGrafter"/>
</dbReference>
<protein>
    <recommendedName>
        <fullName evidence="1">Glucosidase 2 subunit beta</fullName>
    </recommendedName>
</protein>
<evidence type="ECO:0000259" key="8">
    <source>
        <dbReference type="PROSITE" id="PS51914"/>
    </source>
</evidence>
<dbReference type="EMBL" id="KQ964254">
    <property type="protein sequence ID" value="KXJ89868.1"/>
    <property type="molecule type" value="Genomic_DNA"/>
</dbReference>
<dbReference type="AlphaFoldDB" id="A0A136IYA8"/>
<feature type="signal peptide" evidence="7">
    <location>
        <begin position="1"/>
        <end position="21"/>
    </location>
</feature>
<dbReference type="PROSITE" id="PS51914">
    <property type="entry name" value="MRH"/>
    <property type="match status" value="1"/>
</dbReference>
<dbReference type="InterPro" id="IPR044865">
    <property type="entry name" value="MRH_dom"/>
</dbReference>
<accession>A0A136IYA8</accession>
<dbReference type="InterPro" id="IPR039794">
    <property type="entry name" value="Gtb1-like"/>
</dbReference>
<evidence type="ECO:0000313" key="9">
    <source>
        <dbReference type="EMBL" id="KXJ89868.1"/>
    </source>
</evidence>
<dbReference type="InterPro" id="IPR028146">
    <property type="entry name" value="PRKCSH_N"/>
</dbReference>
<dbReference type="STRING" id="196109.A0A136IYA8"/>
<evidence type="ECO:0000256" key="5">
    <source>
        <dbReference type="SAM" id="Coils"/>
    </source>
</evidence>
<evidence type="ECO:0000313" key="10">
    <source>
        <dbReference type="Proteomes" id="UP000070501"/>
    </source>
</evidence>
<dbReference type="Gene3D" id="2.70.130.10">
    <property type="entry name" value="Mannose-6-phosphate receptor binding domain"/>
    <property type="match status" value="1"/>
</dbReference>
<evidence type="ECO:0000256" key="4">
    <source>
        <dbReference type="ARBA" id="ARBA00023157"/>
    </source>
</evidence>
<keyword evidence="3" id="KW-0256">Endoplasmic reticulum</keyword>
<keyword evidence="5" id="KW-0175">Coiled coil</keyword>
<dbReference type="Proteomes" id="UP000070501">
    <property type="component" value="Unassembled WGS sequence"/>
</dbReference>
<evidence type="ECO:0000256" key="6">
    <source>
        <dbReference type="SAM" id="MobiDB-lite"/>
    </source>
</evidence>
<evidence type="ECO:0000256" key="2">
    <source>
        <dbReference type="ARBA" id="ARBA00022729"/>
    </source>
</evidence>
<dbReference type="FunCoup" id="A0A136IYA8">
    <property type="interactions" value="529"/>
</dbReference>
<dbReference type="Pfam" id="PF13015">
    <property type="entry name" value="PRKCSH_1"/>
    <property type="match status" value="1"/>
</dbReference>
<keyword evidence="2 7" id="KW-0732">Signal</keyword>
<keyword evidence="10" id="KW-1185">Reference proteome</keyword>
<gene>
    <name evidence="9" type="ORF">Micbo1qcDRAFT_137016</name>
</gene>
<dbReference type="OrthoDB" id="28322at2759"/>
<proteinExistence type="predicted"/>
<keyword evidence="4" id="KW-1015">Disulfide bond</keyword>
<feature type="chain" id="PRO_5007293272" description="Glucosidase 2 subunit beta" evidence="7">
    <location>
        <begin position="22"/>
        <end position="564"/>
    </location>
</feature>
<evidence type="ECO:0000256" key="1">
    <source>
        <dbReference type="ARBA" id="ARBA00022387"/>
    </source>
</evidence>
<dbReference type="PANTHER" id="PTHR12630">
    <property type="entry name" value="N-LINKED OLIGOSACCHARIDE PROCESSING"/>
    <property type="match status" value="1"/>
</dbReference>
<dbReference type="InterPro" id="IPR009011">
    <property type="entry name" value="Man6P_isomerase_rcpt-bd_dom_sf"/>
</dbReference>
<dbReference type="PANTHER" id="PTHR12630:SF1">
    <property type="entry name" value="GLUCOSIDASE 2 SUBUNIT BETA"/>
    <property type="match status" value="1"/>
</dbReference>
<feature type="domain" description="MRH" evidence="8">
    <location>
        <begin position="435"/>
        <end position="549"/>
    </location>
</feature>
<organism evidence="9 10">
    <name type="scientific">Microdochium bolleyi</name>
    <dbReference type="NCBI Taxonomy" id="196109"/>
    <lineage>
        <taxon>Eukaryota</taxon>
        <taxon>Fungi</taxon>
        <taxon>Dikarya</taxon>
        <taxon>Ascomycota</taxon>
        <taxon>Pezizomycotina</taxon>
        <taxon>Sordariomycetes</taxon>
        <taxon>Xylariomycetidae</taxon>
        <taxon>Xylariales</taxon>
        <taxon>Microdochiaceae</taxon>
        <taxon>Microdochium</taxon>
    </lineage>
</organism>
<evidence type="ECO:0000256" key="7">
    <source>
        <dbReference type="SAM" id="SignalP"/>
    </source>
</evidence>
<dbReference type="InterPro" id="IPR036607">
    <property type="entry name" value="PRKCSH"/>
</dbReference>
<evidence type="ECO:0000256" key="3">
    <source>
        <dbReference type="ARBA" id="ARBA00022824"/>
    </source>
</evidence>
<dbReference type="SUPFAM" id="SSF50911">
    <property type="entry name" value="Mannose 6-phosphate receptor domain"/>
    <property type="match status" value="1"/>
</dbReference>